<evidence type="ECO:0000256" key="1">
    <source>
        <dbReference type="ARBA" id="ARBA00001933"/>
    </source>
</evidence>
<dbReference type="SUPFAM" id="SSF53686">
    <property type="entry name" value="Tryptophan synthase beta subunit-like PLP-dependent enzymes"/>
    <property type="match status" value="1"/>
</dbReference>
<comment type="cofactor">
    <cofactor evidence="1">
        <name>pyridoxal 5'-phosphate</name>
        <dbReference type="ChEBI" id="CHEBI:597326"/>
    </cofactor>
</comment>
<evidence type="ECO:0000256" key="2">
    <source>
        <dbReference type="ARBA" id="ARBA00010869"/>
    </source>
</evidence>
<dbReference type="InterPro" id="IPR036052">
    <property type="entry name" value="TrpB-like_PALP_sf"/>
</dbReference>
<dbReference type="InterPro" id="IPR050147">
    <property type="entry name" value="Ser/Thr_Dehydratase"/>
</dbReference>
<evidence type="ECO:0000313" key="6">
    <source>
        <dbReference type="EMBL" id="SUZ81783.1"/>
    </source>
</evidence>
<gene>
    <name evidence="6" type="ORF">METZ01_LOCUS34637</name>
</gene>
<dbReference type="GO" id="GO:0003941">
    <property type="term" value="F:L-serine ammonia-lyase activity"/>
    <property type="evidence" value="ECO:0007669"/>
    <property type="project" value="TreeGrafter"/>
</dbReference>
<dbReference type="Gene3D" id="3.40.50.1100">
    <property type="match status" value="2"/>
</dbReference>
<dbReference type="Pfam" id="PF00291">
    <property type="entry name" value="PALP"/>
    <property type="match status" value="1"/>
</dbReference>
<organism evidence="6">
    <name type="scientific">marine metagenome</name>
    <dbReference type="NCBI Taxonomy" id="408172"/>
    <lineage>
        <taxon>unclassified sequences</taxon>
        <taxon>metagenomes</taxon>
        <taxon>ecological metagenomes</taxon>
    </lineage>
</organism>
<proteinExistence type="inferred from homology"/>
<keyword evidence="4" id="KW-0456">Lyase</keyword>
<feature type="domain" description="Tryptophan synthase beta chain-like PALP" evidence="5">
    <location>
        <begin position="21"/>
        <end position="309"/>
    </location>
</feature>
<evidence type="ECO:0000259" key="5">
    <source>
        <dbReference type="Pfam" id="PF00291"/>
    </source>
</evidence>
<dbReference type="PANTHER" id="PTHR48078:SF6">
    <property type="entry name" value="L-THREONINE DEHYDRATASE CATABOLIC TDCB"/>
    <property type="match status" value="1"/>
</dbReference>
<dbReference type="FunFam" id="3.40.50.1100:FF:000005">
    <property type="entry name" value="Threonine dehydratase catabolic"/>
    <property type="match status" value="1"/>
</dbReference>
<dbReference type="GO" id="GO:0006565">
    <property type="term" value="P:L-serine catabolic process"/>
    <property type="evidence" value="ECO:0007669"/>
    <property type="project" value="TreeGrafter"/>
</dbReference>
<dbReference type="GO" id="GO:0006567">
    <property type="term" value="P:L-threonine catabolic process"/>
    <property type="evidence" value="ECO:0007669"/>
    <property type="project" value="TreeGrafter"/>
</dbReference>
<dbReference type="PANTHER" id="PTHR48078">
    <property type="entry name" value="THREONINE DEHYDRATASE, MITOCHONDRIAL-RELATED"/>
    <property type="match status" value="1"/>
</dbReference>
<keyword evidence="3" id="KW-0663">Pyridoxal phosphate</keyword>
<dbReference type="EMBL" id="UINC01001482">
    <property type="protein sequence ID" value="SUZ81783.1"/>
    <property type="molecule type" value="Genomic_DNA"/>
</dbReference>
<comment type="similarity">
    <text evidence="2">Belongs to the serine/threonine dehydratase family.</text>
</comment>
<dbReference type="AlphaFoldDB" id="A0A381QW58"/>
<evidence type="ECO:0000256" key="3">
    <source>
        <dbReference type="ARBA" id="ARBA00022898"/>
    </source>
</evidence>
<dbReference type="CDD" id="cd01562">
    <property type="entry name" value="Thr-dehyd"/>
    <property type="match status" value="1"/>
</dbReference>
<dbReference type="GO" id="GO:0004794">
    <property type="term" value="F:threonine deaminase activity"/>
    <property type="evidence" value="ECO:0007669"/>
    <property type="project" value="TreeGrafter"/>
</dbReference>
<dbReference type="InterPro" id="IPR001926">
    <property type="entry name" value="TrpB-like_PALP"/>
</dbReference>
<reference evidence="6" key="1">
    <citation type="submission" date="2018-05" db="EMBL/GenBank/DDBJ databases">
        <authorList>
            <person name="Lanie J.A."/>
            <person name="Ng W.-L."/>
            <person name="Kazmierczak K.M."/>
            <person name="Andrzejewski T.M."/>
            <person name="Davidsen T.M."/>
            <person name="Wayne K.J."/>
            <person name="Tettelin H."/>
            <person name="Glass J.I."/>
            <person name="Rusch D."/>
            <person name="Podicherti R."/>
            <person name="Tsui H.-C.T."/>
            <person name="Winkler M.E."/>
        </authorList>
    </citation>
    <scope>NUCLEOTIDE SEQUENCE</scope>
</reference>
<protein>
    <recommendedName>
        <fullName evidence="5">Tryptophan synthase beta chain-like PALP domain-containing protein</fullName>
    </recommendedName>
</protein>
<dbReference type="GO" id="GO:0009097">
    <property type="term" value="P:isoleucine biosynthetic process"/>
    <property type="evidence" value="ECO:0007669"/>
    <property type="project" value="TreeGrafter"/>
</dbReference>
<evidence type="ECO:0000256" key="4">
    <source>
        <dbReference type="ARBA" id="ARBA00023239"/>
    </source>
</evidence>
<accession>A0A381QW58</accession>
<sequence>MSIGIQNIREAAERLRGVTVKTPIHQNRYLNEQVGARVYIKPECLQHIGAFKFRGAYNRLSQMDETQRARGVVAFSSGNHAQGIALAAKLLGIKATIVMPTDAPLLKLEGTEQLGATIFPYDRTTESREDIAANIAMSTGATLVPAFEDLDIIAGQGTCGLEIMEQLAALDTVPDQVLIPCGGGGLLAGSSTAVKAISPETAVYGIEQENYDDHLLSKRTGKRVRIDGSVPTMCDALMAATPGEITWSINSETVDDFLVVSEDNVAHAISYAFRYLKLIVEPGGVVALAALLANKLVVKDRSVAIVLSGGNIDRNTFLQCLEQYPSP</sequence>
<name>A0A381QW58_9ZZZZ</name>